<keyword evidence="1" id="KW-0732">Signal</keyword>
<evidence type="ECO:0000313" key="3">
    <source>
        <dbReference type="Proteomes" id="UP000823933"/>
    </source>
</evidence>
<reference evidence="2" key="2">
    <citation type="submission" date="2021-04" db="EMBL/GenBank/DDBJ databases">
        <authorList>
            <person name="Gilroy R."/>
        </authorList>
    </citation>
    <scope>NUCLEOTIDE SEQUENCE</scope>
    <source>
        <strain evidence="2">ChiHcolR34-3080</strain>
    </source>
</reference>
<feature type="chain" id="PRO_5038628025" description="Lipoprotein" evidence="1">
    <location>
        <begin position="22"/>
        <end position="244"/>
    </location>
</feature>
<dbReference type="PROSITE" id="PS51257">
    <property type="entry name" value="PROKAR_LIPOPROTEIN"/>
    <property type="match status" value="1"/>
</dbReference>
<proteinExistence type="predicted"/>
<protein>
    <recommendedName>
        <fullName evidence="4">Lipoprotein</fullName>
    </recommendedName>
</protein>
<gene>
    <name evidence="2" type="ORF">H9890_06155</name>
</gene>
<dbReference type="Proteomes" id="UP000823933">
    <property type="component" value="Unassembled WGS sequence"/>
</dbReference>
<name>A0A9D1QBI9_9FIRM</name>
<accession>A0A9D1QBI9</accession>
<reference evidence="2" key="1">
    <citation type="journal article" date="2021" name="PeerJ">
        <title>Extensive microbial diversity within the chicken gut microbiome revealed by metagenomics and culture.</title>
        <authorList>
            <person name="Gilroy R."/>
            <person name="Ravi A."/>
            <person name="Getino M."/>
            <person name="Pursley I."/>
            <person name="Horton D.L."/>
            <person name="Alikhan N.F."/>
            <person name="Baker D."/>
            <person name="Gharbi K."/>
            <person name="Hall N."/>
            <person name="Watson M."/>
            <person name="Adriaenssens E.M."/>
            <person name="Foster-Nyarko E."/>
            <person name="Jarju S."/>
            <person name="Secka A."/>
            <person name="Antonio M."/>
            <person name="Oren A."/>
            <person name="Chaudhuri R.R."/>
            <person name="La Ragione R."/>
            <person name="Hildebrand F."/>
            <person name="Pallen M.J."/>
        </authorList>
    </citation>
    <scope>NUCLEOTIDE SEQUENCE</scope>
    <source>
        <strain evidence="2">ChiHcolR34-3080</strain>
    </source>
</reference>
<comment type="caution">
    <text evidence="2">The sequence shown here is derived from an EMBL/GenBank/DDBJ whole genome shotgun (WGS) entry which is preliminary data.</text>
</comment>
<feature type="signal peptide" evidence="1">
    <location>
        <begin position="1"/>
        <end position="21"/>
    </location>
</feature>
<organism evidence="2 3">
    <name type="scientific">Candidatus Faecalibacterium intestinigallinarum</name>
    <dbReference type="NCBI Taxonomy" id="2838581"/>
    <lineage>
        <taxon>Bacteria</taxon>
        <taxon>Bacillati</taxon>
        <taxon>Bacillota</taxon>
        <taxon>Clostridia</taxon>
        <taxon>Eubacteriales</taxon>
        <taxon>Oscillospiraceae</taxon>
        <taxon>Faecalibacterium</taxon>
    </lineage>
</organism>
<dbReference type="AlphaFoldDB" id="A0A9D1QBI9"/>
<evidence type="ECO:0008006" key="4">
    <source>
        <dbReference type="Google" id="ProtNLM"/>
    </source>
</evidence>
<dbReference type="EMBL" id="DXHQ01000074">
    <property type="protein sequence ID" value="HIW08966.1"/>
    <property type="molecule type" value="Genomic_DNA"/>
</dbReference>
<evidence type="ECO:0000256" key="1">
    <source>
        <dbReference type="SAM" id="SignalP"/>
    </source>
</evidence>
<sequence>MKLKKIASLMLAGVMAVSMLAGCSTTSEEPQTPVDPQEPAATSSIATALNAQLSTNQANALSFSANSDLANAMSWMTGDHVDRLLITDTLIQNAGRPTLLNVGGVVRRIGAGLDGMVPAVQAMGNRPITMFSTADNNMYLYVWTIDGSVSSVNTIAAEIMNGNGGGFGGNGLQDLVYDQLDLLTEDVLTNTSPVGGPVAPGTTSENITHEYKGYAEMVQVTNSLSTDTAYVVAVLIQQYSTTNT</sequence>
<evidence type="ECO:0000313" key="2">
    <source>
        <dbReference type="EMBL" id="HIW08966.1"/>
    </source>
</evidence>